<reference evidence="11" key="1">
    <citation type="submission" date="2018-11" db="EMBL/GenBank/DDBJ databases">
        <authorList>
            <person name="Alioto T."/>
            <person name="Alioto T."/>
        </authorList>
    </citation>
    <scope>NUCLEOTIDE SEQUENCE</scope>
</reference>
<protein>
    <recommendedName>
        <fullName evidence="9">rRNA methyltransferase 1, mitochondrial</fullName>
    </recommendedName>
</protein>
<dbReference type="GO" id="GO:0005739">
    <property type="term" value="C:mitochondrion"/>
    <property type="evidence" value="ECO:0007669"/>
    <property type="project" value="UniProtKB-SubCell"/>
</dbReference>
<dbReference type="InterPro" id="IPR013123">
    <property type="entry name" value="SpoU_subst-bd"/>
</dbReference>
<evidence type="ECO:0000256" key="4">
    <source>
        <dbReference type="ARBA" id="ARBA00022603"/>
    </source>
</evidence>
<dbReference type="Gene3D" id="3.30.1330.30">
    <property type="match status" value="1"/>
</dbReference>
<keyword evidence="7" id="KW-0809">Transit peptide</keyword>
<evidence type="ECO:0000313" key="12">
    <source>
        <dbReference type="Proteomes" id="UP000596742"/>
    </source>
</evidence>
<dbReference type="Pfam" id="PF00588">
    <property type="entry name" value="SpoU_methylase"/>
    <property type="match status" value="1"/>
</dbReference>
<name>A0A8B6D5U5_MYTGA</name>
<dbReference type="PANTHER" id="PTHR46103">
    <property type="entry name" value="RRNA METHYLTRANSFERASE 1, MITOCHONDRIAL"/>
    <property type="match status" value="1"/>
</dbReference>
<dbReference type="Gene3D" id="3.40.1280.10">
    <property type="match status" value="1"/>
</dbReference>
<dbReference type="CDD" id="cd18105">
    <property type="entry name" value="SpoU-like_MRM1"/>
    <property type="match status" value="1"/>
</dbReference>
<dbReference type="Pfam" id="PF08032">
    <property type="entry name" value="SpoU_sub_bind"/>
    <property type="match status" value="1"/>
</dbReference>
<dbReference type="SUPFAM" id="SSF75217">
    <property type="entry name" value="alpha/beta knot"/>
    <property type="match status" value="1"/>
</dbReference>
<evidence type="ECO:0000256" key="1">
    <source>
        <dbReference type="ARBA" id="ARBA00004173"/>
    </source>
</evidence>
<evidence type="ECO:0000256" key="7">
    <source>
        <dbReference type="ARBA" id="ARBA00022946"/>
    </source>
</evidence>
<dbReference type="SMART" id="SM00967">
    <property type="entry name" value="SpoU_sub_bind"/>
    <property type="match status" value="1"/>
</dbReference>
<keyword evidence="3" id="KW-0698">rRNA processing</keyword>
<dbReference type="SUPFAM" id="SSF55315">
    <property type="entry name" value="L30e-like"/>
    <property type="match status" value="1"/>
</dbReference>
<dbReference type="InterPro" id="IPR029064">
    <property type="entry name" value="Ribosomal_eL30-like_sf"/>
</dbReference>
<evidence type="ECO:0000256" key="9">
    <source>
        <dbReference type="ARBA" id="ARBA00034881"/>
    </source>
</evidence>
<keyword evidence="8" id="KW-0496">Mitochondrion</keyword>
<dbReference type="GO" id="GO:0003723">
    <property type="term" value="F:RNA binding"/>
    <property type="evidence" value="ECO:0007669"/>
    <property type="project" value="InterPro"/>
</dbReference>
<comment type="caution">
    <text evidence="11">The sequence shown here is derived from an EMBL/GenBank/DDBJ whole genome shotgun (WGS) entry which is preliminary data.</text>
</comment>
<dbReference type="AlphaFoldDB" id="A0A8B6D5U5"/>
<keyword evidence="6" id="KW-0949">S-adenosyl-L-methionine</keyword>
<dbReference type="PANTHER" id="PTHR46103:SF1">
    <property type="entry name" value="RRNA METHYLTRANSFERASE 1, MITOCHONDRIAL"/>
    <property type="match status" value="1"/>
</dbReference>
<dbReference type="InterPro" id="IPR029028">
    <property type="entry name" value="Alpha/beta_knot_MTases"/>
</dbReference>
<evidence type="ECO:0000256" key="3">
    <source>
        <dbReference type="ARBA" id="ARBA00022552"/>
    </source>
</evidence>
<evidence type="ECO:0000256" key="2">
    <source>
        <dbReference type="ARBA" id="ARBA00007228"/>
    </source>
</evidence>
<evidence type="ECO:0000259" key="10">
    <source>
        <dbReference type="SMART" id="SM00967"/>
    </source>
</evidence>
<accession>A0A8B6D5U5</accession>
<dbReference type="EMBL" id="UYJE01002996">
    <property type="protein sequence ID" value="VDI15612.1"/>
    <property type="molecule type" value="Genomic_DNA"/>
</dbReference>
<evidence type="ECO:0000313" key="11">
    <source>
        <dbReference type="EMBL" id="VDI15612.1"/>
    </source>
</evidence>
<dbReference type="GO" id="GO:0016435">
    <property type="term" value="F:rRNA (guanine) methyltransferase activity"/>
    <property type="evidence" value="ECO:0007669"/>
    <property type="project" value="TreeGrafter"/>
</dbReference>
<gene>
    <name evidence="11" type="ORF">MGAL_10B017767</name>
</gene>
<organism evidence="11 12">
    <name type="scientific">Mytilus galloprovincialis</name>
    <name type="common">Mediterranean mussel</name>
    <dbReference type="NCBI Taxonomy" id="29158"/>
    <lineage>
        <taxon>Eukaryota</taxon>
        <taxon>Metazoa</taxon>
        <taxon>Spiralia</taxon>
        <taxon>Lophotrochozoa</taxon>
        <taxon>Mollusca</taxon>
        <taxon>Bivalvia</taxon>
        <taxon>Autobranchia</taxon>
        <taxon>Pteriomorphia</taxon>
        <taxon>Mytilida</taxon>
        <taxon>Mytiloidea</taxon>
        <taxon>Mytilidae</taxon>
        <taxon>Mytilinae</taxon>
        <taxon>Mytilus</taxon>
    </lineage>
</organism>
<feature type="domain" description="RNA 2-O ribose methyltransferase substrate binding" evidence="10">
    <location>
        <begin position="52"/>
        <end position="132"/>
    </location>
</feature>
<dbReference type="Proteomes" id="UP000596742">
    <property type="component" value="Unassembled WGS sequence"/>
</dbReference>
<dbReference type="InterPro" id="IPR047182">
    <property type="entry name" value="MRM1"/>
</dbReference>
<dbReference type="InterPro" id="IPR001537">
    <property type="entry name" value="SpoU_MeTrfase"/>
</dbReference>
<keyword evidence="5 11" id="KW-0808">Transferase</keyword>
<keyword evidence="4 11" id="KW-0489">Methyltransferase</keyword>
<evidence type="ECO:0000256" key="6">
    <source>
        <dbReference type="ARBA" id="ARBA00022691"/>
    </source>
</evidence>
<dbReference type="OrthoDB" id="270651at2759"/>
<dbReference type="InterPro" id="IPR029026">
    <property type="entry name" value="tRNA_m1G_MTases_N"/>
</dbReference>
<sequence length="311" mass="35287">MNMRNLFSVSYCILCRRTFIPCRIQQRQATSSVKTNYQKKKKKLPFPIKGEIIFGIHPIELALSARRRKLYTLFVKNTPDQETGNQSFINVSLSAEGLVERKEFVNKQMLDRLSEDKPHQGICLDASPLIVPELDFPKYVNTRKEDKNSNFPVWLLPYRVKDVHNLGAVLRSCHFLGVENVVLPTVHTCSLTPMVSKASSGAMEVMNISQVKNDQSIIKFIKEWKDFGGRVIGANLDEENISIPVEQYHVRHPTLLIIGNEEKGMKFKISSLCDDHVCVHPAHNVHPLVDSLNVSVATGIILHHLAKKNKL</sequence>
<dbReference type="InterPro" id="IPR047261">
    <property type="entry name" value="MRM1_MeTrfase_dom"/>
</dbReference>
<proteinExistence type="inferred from homology"/>
<comment type="similarity">
    <text evidence="2">Belongs to the class IV-like SAM-binding methyltransferase superfamily. RNA methyltransferase TrmH family.</text>
</comment>
<comment type="subcellular location">
    <subcellularLocation>
        <location evidence="1">Mitochondrion</location>
    </subcellularLocation>
</comment>
<keyword evidence="12" id="KW-1185">Reference proteome</keyword>
<evidence type="ECO:0000256" key="8">
    <source>
        <dbReference type="ARBA" id="ARBA00023128"/>
    </source>
</evidence>
<evidence type="ECO:0000256" key="5">
    <source>
        <dbReference type="ARBA" id="ARBA00022679"/>
    </source>
</evidence>